<organism evidence="2">
    <name type="scientific">Fagus sylvatica</name>
    <name type="common">Beechnut</name>
    <dbReference type="NCBI Taxonomy" id="28930"/>
    <lineage>
        <taxon>Eukaryota</taxon>
        <taxon>Viridiplantae</taxon>
        <taxon>Streptophyta</taxon>
        <taxon>Embryophyta</taxon>
        <taxon>Tracheophyta</taxon>
        <taxon>Spermatophyta</taxon>
        <taxon>Magnoliopsida</taxon>
        <taxon>eudicotyledons</taxon>
        <taxon>Gunneridae</taxon>
        <taxon>Pentapetalae</taxon>
        <taxon>rosids</taxon>
        <taxon>fabids</taxon>
        <taxon>Fagales</taxon>
        <taxon>Fagaceae</taxon>
        <taxon>Fagus</taxon>
    </lineage>
</organism>
<evidence type="ECO:0000313" key="2">
    <source>
        <dbReference type="EMBL" id="SPD01573.1"/>
    </source>
</evidence>
<proteinExistence type="predicted"/>
<reference evidence="2" key="1">
    <citation type="submission" date="2018-02" db="EMBL/GenBank/DDBJ databases">
        <authorList>
            <person name="Cohen D.B."/>
            <person name="Kent A.D."/>
        </authorList>
    </citation>
    <scope>NUCLEOTIDE SEQUENCE</scope>
</reference>
<sequence length="110" mass="11922">MKCLGWVSPSHDFSLSISRSPSLSLTDYGPSLSLKPEPTHLHTNRFDHRCLDLISVSDLPPPSSLAELRSASAELPHLAQICLHRAPSPSSDLPPPSCLAELRSDSTRLA</sequence>
<accession>A0A2N9GQ08</accession>
<dbReference type="AlphaFoldDB" id="A0A2N9GQ08"/>
<protein>
    <submittedName>
        <fullName evidence="2">Uncharacterized protein</fullName>
    </submittedName>
</protein>
<gene>
    <name evidence="2" type="ORF">FSB_LOCUS29455</name>
</gene>
<feature type="region of interest" description="Disordered" evidence="1">
    <location>
        <begin position="86"/>
        <end position="110"/>
    </location>
</feature>
<name>A0A2N9GQ08_FAGSY</name>
<evidence type="ECO:0000256" key="1">
    <source>
        <dbReference type="SAM" id="MobiDB-lite"/>
    </source>
</evidence>
<dbReference type="EMBL" id="OIVN01002216">
    <property type="protein sequence ID" value="SPD01573.1"/>
    <property type="molecule type" value="Genomic_DNA"/>
</dbReference>